<evidence type="ECO:0000256" key="20">
    <source>
        <dbReference type="SAM" id="MobiDB-lite"/>
    </source>
</evidence>
<dbReference type="GO" id="GO:0061630">
    <property type="term" value="F:ubiquitin protein ligase activity"/>
    <property type="evidence" value="ECO:0007669"/>
    <property type="project" value="UniProtKB-EC"/>
</dbReference>
<dbReference type="GO" id="GO:0008270">
    <property type="term" value="F:zinc ion binding"/>
    <property type="evidence" value="ECO:0007669"/>
    <property type="project" value="UniProtKB-KW"/>
</dbReference>
<gene>
    <name evidence="22" type="ORF">EXIGLDRAFT_762912</name>
</gene>
<comment type="subcellular location">
    <subcellularLocation>
        <location evidence="2">Nucleus</location>
    </subcellularLocation>
</comment>
<keyword evidence="11" id="KW-0833">Ubl conjugation pathway</keyword>
<evidence type="ECO:0000256" key="14">
    <source>
        <dbReference type="ARBA" id="ARBA00023204"/>
    </source>
</evidence>
<feature type="region of interest" description="Disordered" evidence="20">
    <location>
        <begin position="99"/>
        <end position="168"/>
    </location>
</feature>
<dbReference type="GO" id="GO:0005634">
    <property type="term" value="C:nucleus"/>
    <property type="evidence" value="ECO:0007669"/>
    <property type="project" value="UniProtKB-SubCell"/>
</dbReference>
<dbReference type="FunCoup" id="A0A165ME98">
    <property type="interactions" value="189"/>
</dbReference>
<evidence type="ECO:0000256" key="12">
    <source>
        <dbReference type="ARBA" id="ARBA00022833"/>
    </source>
</evidence>
<evidence type="ECO:0000256" key="11">
    <source>
        <dbReference type="ARBA" id="ARBA00022786"/>
    </source>
</evidence>
<dbReference type="GO" id="GO:0006281">
    <property type="term" value="P:DNA repair"/>
    <property type="evidence" value="ECO:0007669"/>
    <property type="project" value="UniProtKB-KW"/>
</dbReference>
<proteinExistence type="inferred from homology"/>
<evidence type="ECO:0000256" key="8">
    <source>
        <dbReference type="ARBA" id="ARBA00022723"/>
    </source>
</evidence>
<evidence type="ECO:0000313" key="23">
    <source>
        <dbReference type="Proteomes" id="UP000077266"/>
    </source>
</evidence>
<organism evidence="22 23">
    <name type="scientific">Exidia glandulosa HHB12029</name>
    <dbReference type="NCBI Taxonomy" id="1314781"/>
    <lineage>
        <taxon>Eukaryota</taxon>
        <taxon>Fungi</taxon>
        <taxon>Dikarya</taxon>
        <taxon>Basidiomycota</taxon>
        <taxon>Agaricomycotina</taxon>
        <taxon>Agaricomycetes</taxon>
        <taxon>Auriculariales</taxon>
        <taxon>Exidiaceae</taxon>
        <taxon>Exidia</taxon>
    </lineage>
</organism>
<dbReference type="InterPro" id="IPR039577">
    <property type="entry name" value="Rad18"/>
</dbReference>
<dbReference type="InterPro" id="IPR013083">
    <property type="entry name" value="Znf_RING/FYVE/PHD"/>
</dbReference>
<dbReference type="GO" id="GO:0006513">
    <property type="term" value="P:protein monoubiquitination"/>
    <property type="evidence" value="ECO:0007669"/>
    <property type="project" value="InterPro"/>
</dbReference>
<evidence type="ECO:0000256" key="18">
    <source>
        <dbReference type="ARBA" id="ARBA00082369"/>
    </source>
</evidence>
<dbReference type="PANTHER" id="PTHR14134">
    <property type="entry name" value="E3 UBIQUITIN-PROTEIN LIGASE RAD18"/>
    <property type="match status" value="1"/>
</dbReference>
<evidence type="ECO:0000256" key="4">
    <source>
        <dbReference type="ARBA" id="ARBA00009506"/>
    </source>
</evidence>
<dbReference type="InterPro" id="IPR017907">
    <property type="entry name" value="Znf_RING_CS"/>
</dbReference>
<dbReference type="InterPro" id="IPR006642">
    <property type="entry name" value="Rad18_UBZ4"/>
</dbReference>
<evidence type="ECO:0000256" key="17">
    <source>
        <dbReference type="ARBA" id="ARBA00074353"/>
    </source>
</evidence>
<evidence type="ECO:0000256" key="1">
    <source>
        <dbReference type="ARBA" id="ARBA00000900"/>
    </source>
</evidence>
<dbReference type="GO" id="GO:0097505">
    <property type="term" value="C:Rad6-Rad18 complex"/>
    <property type="evidence" value="ECO:0007669"/>
    <property type="project" value="TreeGrafter"/>
</dbReference>
<keyword evidence="8" id="KW-0479">Metal-binding</keyword>
<feature type="compositionally biased region" description="Low complexity" evidence="20">
    <location>
        <begin position="123"/>
        <end position="140"/>
    </location>
</feature>
<dbReference type="PROSITE" id="PS50089">
    <property type="entry name" value="ZF_RING_2"/>
    <property type="match status" value="1"/>
</dbReference>
<evidence type="ECO:0000256" key="19">
    <source>
        <dbReference type="PROSITE-ProRule" id="PRU00175"/>
    </source>
</evidence>
<feature type="domain" description="RING-type" evidence="21">
    <location>
        <begin position="29"/>
        <end position="67"/>
    </location>
</feature>
<keyword evidence="9" id="KW-0227">DNA damage</keyword>
<dbReference type="InterPro" id="IPR036361">
    <property type="entry name" value="SAP_dom_sf"/>
</dbReference>
<reference evidence="22 23" key="1">
    <citation type="journal article" date="2016" name="Mol. Biol. Evol.">
        <title>Comparative Genomics of Early-Diverging Mushroom-Forming Fungi Provides Insights into the Origins of Lignocellulose Decay Capabilities.</title>
        <authorList>
            <person name="Nagy L.G."/>
            <person name="Riley R."/>
            <person name="Tritt A."/>
            <person name="Adam C."/>
            <person name="Daum C."/>
            <person name="Floudas D."/>
            <person name="Sun H."/>
            <person name="Yadav J.S."/>
            <person name="Pangilinan J."/>
            <person name="Larsson K.H."/>
            <person name="Matsuura K."/>
            <person name="Barry K."/>
            <person name="Labutti K."/>
            <person name="Kuo R."/>
            <person name="Ohm R.A."/>
            <person name="Bhattacharya S.S."/>
            <person name="Shirouzu T."/>
            <person name="Yoshinaga Y."/>
            <person name="Martin F.M."/>
            <person name="Grigoriev I.V."/>
            <person name="Hibbett D.S."/>
        </authorList>
    </citation>
    <scope>NUCLEOTIDE SEQUENCE [LARGE SCALE GENOMIC DNA]</scope>
    <source>
        <strain evidence="22 23">HHB12029</strain>
    </source>
</reference>
<evidence type="ECO:0000256" key="7">
    <source>
        <dbReference type="ARBA" id="ARBA00022679"/>
    </source>
</evidence>
<keyword evidence="15" id="KW-0539">Nucleus</keyword>
<keyword evidence="10 19" id="KW-0863">Zinc-finger</keyword>
<comment type="pathway">
    <text evidence="3">Protein modification; protein ubiquitination.</text>
</comment>
<sequence>MNNFLGQEVTDPTDFGDDKLSKLDASLRCPICKEFLDGPVNLNCGHSFCSLCIRGSLQAKTECPCCRSHALESHLKKNLALEESVISWKAARPVVLAAMTRPSSPPAAAADDERPTKKRRLNTTPSGSGSSKRSSFASTGNGNADTPIELASSPPPHDDSSPAPSPGDLVVCPACSKRVQLKRLNEHLDRNCKDTPVPRLEPGKGLGNFFTRPSESNPPSSSSSTASKSKAKPREPIAKFSYDAMKVHHIKAALAKYDLPQTGAREALVVRLQHWVEIYNANLDRREALQHSDASLRAELKRWEDAQAHLLAKGKTEVPEDIGAYEDAHKADFADLVKKARANSLKAKAQSQQQPNTPAISKTASQSQTAVSPLRRIDEDVIVVD</sequence>
<evidence type="ECO:0000256" key="15">
    <source>
        <dbReference type="ARBA" id="ARBA00023242"/>
    </source>
</evidence>
<keyword evidence="14" id="KW-0234">DNA repair</keyword>
<keyword evidence="12" id="KW-0862">Zinc</keyword>
<evidence type="ECO:0000256" key="3">
    <source>
        <dbReference type="ARBA" id="ARBA00004906"/>
    </source>
</evidence>
<evidence type="ECO:0000256" key="16">
    <source>
        <dbReference type="ARBA" id="ARBA00031783"/>
    </source>
</evidence>
<keyword evidence="7" id="KW-0808">Transferase</keyword>
<comment type="catalytic activity">
    <reaction evidence="1">
        <text>S-ubiquitinyl-[E2 ubiquitin-conjugating enzyme]-L-cysteine + [acceptor protein]-L-lysine = [E2 ubiquitin-conjugating enzyme]-L-cysteine + N(6)-ubiquitinyl-[acceptor protein]-L-lysine.</text>
        <dbReference type="EC" id="2.3.2.27"/>
    </reaction>
</comment>
<comment type="similarity">
    <text evidence="4">Belongs to the RAD18 family.</text>
</comment>
<feature type="region of interest" description="Disordered" evidence="20">
    <location>
        <begin position="345"/>
        <end position="372"/>
    </location>
</feature>
<feature type="region of interest" description="Disordered" evidence="20">
    <location>
        <begin position="191"/>
        <end position="235"/>
    </location>
</feature>
<evidence type="ECO:0000256" key="13">
    <source>
        <dbReference type="ARBA" id="ARBA00023125"/>
    </source>
</evidence>
<dbReference type="SMART" id="SM00184">
    <property type="entry name" value="RING"/>
    <property type="match status" value="1"/>
</dbReference>
<dbReference type="EMBL" id="KV425912">
    <property type="protein sequence ID" value="KZV99144.1"/>
    <property type="molecule type" value="Genomic_DNA"/>
</dbReference>
<dbReference type="PROSITE" id="PS00518">
    <property type="entry name" value="ZF_RING_1"/>
    <property type="match status" value="1"/>
</dbReference>
<dbReference type="Proteomes" id="UP000077266">
    <property type="component" value="Unassembled WGS sequence"/>
</dbReference>
<keyword evidence="23" id="KW-1185">Reference proteome</keyword>
<evidence type="ECO:0000256" key="6">
    <source>
        <dbReference type="ARBA" id="ARBA00015551"/>
    </source>
</evidence>
<dbReference type="GO" id="GO:0003697">
    <property type="term" value="F:single-stranded DNA binding"/>
    <property type="evidence" value="ECO:0007669"/>
    <property type="project" value="InterPro"/>
</dbReference>
<dbReference type="SUPFAM" id="SSF57850">
    <property type="entry name" value="RING/U-box"/>
    <property type="match status" value="1"/>
</dbReference>
<evidence type="ECO:0000313" key="22">
    <source>
        <dbReference type="EMBL" id="KZV99144.1"/>
    </source>
</evidence>
<dbReference type="FunFam" id="3.30.40.10:FF:000172">
    <property type="entry name" value="E3 ubiquitin-protein ligase RAD18"/>
    <property type="match status" value="1"/>
</dbReference>
<dbReference type="PANTHER" id="PTHR14134:SF2">
    <property type="entry name" value="E3 UBIQUITIN-PROTEIN LIGASE RAD18"/>
    <property type="match status" value="1"/>
</dbReference>
<dbReference type="OrthoDB" id="9049620at2759"/>
<dbReference type="InParanoid" id="A0A165ME98"/>
<dbReference type="Gene3D" id="3.30.40.10">
    <property type="entry name" value="Zinc/RING finger domain, C3HC4 (zinc finger)"/>
    <property type="match status" value="1"/>
</dbReference>
<evidence type="ECO:0000259" key="21">
    <source>
        <dbReference type="PROSITE" id="PS50089"/>
    </source>
</evidence>
<protein>
    <recommendedName>
        <fullName evidence="6">Postreplication repair E3 ubiquitin-protein ligase RAD18</fullName>
        <ecNumber evidence="5">2.3.2.27</ecNumber>
    </recommendedName>
    <alternativeName>
        <fullName evidence="17">Postreplication repair E3 ubiquitin-protein ligase rad18</fullName>
    </alternativeName>
    <alternativeName>
        <fullName evidence="16 18">RING-type E3 ubiquitin transferase RAD18</fullName>
    </alternativeName>
</protein>
<name>A0A165ME98_EXIGL</name>
<dbReference type="GO" id="GO:0006301">
    <property type="term" value="P:DNA damage tolerance"/>
    <property type="evidence" value="ECO:0007669"/>
    <property type="project" value="InterPro"/>
</dbReference>
<dbReference type="InterPro" id="IPR001841">
    <property type="entry name" value="Znf_RING"/>
</dbReference>
<dbReference type="AlphaFoldDB" id="A0A165ME98"/>
<accession>A0A165ME98</accession>
<evidence type="ECO:0000256" key="5">
    <source>
        <dbReference type="ARBA" id="ARBA00012483"/>
    </source>
</evidence>
<dbReference type="Pfam" id="PF13923">
    <property type="entry name" value="zf-C3HC4_2"/>
    <property type="match status" value="1"/>
</dbReference>
<dbReference type="Gene3D" id="1.10.720.30">
    <property type="entry name" value="SAP domain"/>
    <property type="match status" value="1"/>
</dbReference>
<feature type="compositionally biased region" description="Low complexity" evidence="20">
    <location>
        <begin position="213"/>
        <end position="228"/>
    </location>
</feature>
<dbReference type="SMART" id="SM00734">
    <property type="entry name" value="ZnF_Rad18"/>
    <property type="match status" value="1"/>
</dbReference>
<dbReference type="SUPFAM" id="SSF68906">
    <property type="entry name" value="SAP domain"/>
    <property type="match status" value="1"/>
</dbReference>
<dbReference type="EC" id="2.3.2.27" evidence="5"/>
<evidence type="ECO:0000256" key="2">
    <source>
        <dbReference type="ARBA" id="ARBA00004123"/>
    </source>
</evidence>
<dbReference type="STRING" id="1314781.A0A165ME98"/>
<feature type="compositionally biased region" description="Polar residues" evidence="20">
    <location>
        <begin position="349"/>
        <end position="371"/>
    </location>
</feature>
<evidence type="ECO:0000256" key="10">
    <source>
        <dbReference type="ARBA" id="ARBA00022771"/>
    </source>
</evidence>
<evidence type="ECO:0000256" key="9">
    <source>
        <dbReference type="ARBA" id="ARBA00022763"/>
    </source>
</evidence>
<feature type="compositionally biased region" description="Low complexity" evidence="20">
    <location>
        <begin position="99"/>
        <end position="109"/>
    </location>
</feature>
<keyword evidence="13" id="KW-0238">DNA-binding</keyword>